<sequence length="149" mass="17215">MPRQTKIKKNIYENKEEVIDLFNTEINVVNDVAKPSDLIAGHSKIHNVAAARKETVESIETTPTPLHRFGRPHGDEELKNYDIPAYIRRGKTESKYNIINNDNINEIVTDTVPEEVDREKIQRFVNQTNERQHSNNFVRFISDKGLSSK</sequence>
<name>A0A645HA00_9ZZZZ</name>
<accession>A0A645HA00</accession>
<organism evidence="1">
    <name type="scientific">bioreactor metagenome</name>
    <dbReference type="NCBI Taxonomy" id="1076179"/>
    <lineage>
        <taxon>unclassified sequences</taxon>
        <taxon>metagenomes</taxon>
        <taxon>ecological metagenomes</taxon>
    </lineage>
</organism>
<proteinExistence type="predicted"/>
<comment type="caution">
    <text evidence="1">The sequence shown here is derived from an EMBL/GenBank/DDBJ whole genome shotgun (WGS) entry which is preliminary data.</text>
</comment>
<evidence type="ECO:0000313" key="1">
    <source>
        <dbReference type="EMBL" id="MPN35845.1"/>
    </source>
</evidence>
<reference evidence="1" key="1">
    <citation type="submission" date="2019-08" db="EMBL/GenBank/DDBJ databases">
        <authorList>
            <person name="Kucharzyk K."/>
            <person name="Murdoch R.W."/>
            <person name="Higgins S."/>
            <person name="Loffler F."/>
        </authorList>
    </citation>
    <scope>NUCLEOTIDE SEQUENCE</scope>
</reference>
<dbReference type="AlphaFoldDB" id="A0A645HA00"/>
<gene>
    <name evidence="1" type="ORF">SDC9_183347</name>
</gene>
<protein>
    <submittedName>
        <fullName evidence="1">Uncharacterized protein</fullName>
    </submittedName>
</protein>
<dbReference type="EMBL" id="VSSQ01089672">
    <property type="protein sequence ID" value="MPN35845.1"/>
    <property type="molecule type" value="Genomic_DNA"/>
</dbReference>